<dbReference type="Proteomes" id="UP000027442">
    <property type="component" value="Unassembled WGS sequence"/>
</dbReference>
<dbReference type="Gene3D" id="3.40.50.10810">
    <property type="entry name" value="Tandem AAA-ATPase domain"/>
    <property type="match status" value="1"/>
</dbReference>
<dbReference type="HOGENOM" id="CLU_036991_0_0_10"/>
<accession>A0A069QPF8</accession>
<dbReference type="InterPro" id="IPR000330">
    <property type="entry name" value="SNF2_N"/>
</dbReference>
<dbReference type="SUPFAM" id="SSF52540">
    <property type="entry name" value="P-loop containing nucleoside triphosphate hydrolases"/>
    <property type="match status" value="2"/>
</dbReference>
<comment type="caution">
    <text evidence="2">The sequence shown here is derived from an EMBL/GenBank/DDBJ whole genome shotgun (WGS) entry which is preliminary data.</text>
</comment>
<dbReference type="GO" id="GO:0005524">
    <property type="term" value="F:ATP binding"/>
    <property type="evidence" value="ECO:0007669"/>
    <property type="project" value="InterPro"/>
</dbReference>
<dbReference type="Pfam" id="PF00176">
    <property type="entry name" value="SNF2-rel_dom"/>
    <property type="match status" value="1"/>
</dbReference>
<dbReference type="Gene3D" id="3.40.50.300">
    <property type="entry name" value="P-loop containing nucleotide triphosphate hydrolases"/>
    <property type="match status" value="1"/>
</dbReference>
<proteinExistence type="predicted"/>
<dbReference type="InterPro" id="IPR027417">
    <property type="entry name" value="P-loop_NTPase"/>
</dbReference>
<gene>
    <name evidence="2" type="ORF">HMPREF1991_02224</name>
</gene>
<dbReference type="eggNOG" id="COG0553">
    <property type="taxonomic scope" value="Bacteria"/>
</dbReference>
<evidence type="ECO:0000313" key="2">
    <source>
        <dbReference type="EMBL" id="KDR51711.1"/>
    </source>
</evidence>
<dbReference type="PANTHER" id="PTHR10799">
    <property type="entry name" value="SNF2/RAD54 HELICASE FAMILY"/>
    <property type="match status" value="1"/>
</dbReference>
<evidence type="ECO:0000313" key="3">
    <source>
        <dbReference type="Proteomes" id="UP000027442"/>
    </source>
</evidence>
<feature type="domain" description="SNF2 N-terminal" evidence="1">
    <location>
        <begin position="93"/>
        <end position="247"/>
    </location>
</feature>
<dbReference type="EMBL" id="JNGW01000096">
    <property type="protein sequence ID" value="KDR51711.1"/>
    <property type="molecule type" value="Genomic_DNA"/>
</dbReference>
<dbReference type="AlphaFoldDB" id="A0A069QPF8"/>
<reference evidence="2 3" key="1">
    <citation type="submission" date="2013-08" db="EMBL/GenBank/DDBJ databases">
        <authorList>
            <person name="Weinstock G."/>
            <person name="Sodergren E."/>
            <person name="Wylie T."/>
            <person name="Fulton L."/>
            <person name="Fulton R."/>
            <person name="Fronick C."/>
            <person name="O'Laughlin M."/>
            <person name="Godfrey J."/>
            <person name="Miner T."/>
            <person name="Herter B."/>
            <person name="Appelbaum E."/>
            <person name="Cordes M."/>
            <person name="Lek S."/>
            <person name="Wollam A."/>
            <person name="Pepin K.H."/>
            <person name="Palsikar V.B."/>
            <person name="Mitreva M."/>
            <person name="Wilson R.K."/>
        </authorList>
    </citation>
    <scope>NUCLEOTIDE SEQUENCE [LARGE SCALE GENOMIC DNA]</scope>
    <source>
        <strain evidence="2 3">ATCC 15930</strain>
    </source>
</reference>
<keyword evidence="3" id="KW-1185">Reference proteome</keyword>
<dbReference type="PATRIC" id="fig|1122985.7.peg.2305"/>
<sequence>MKDGLMSNQSECLKHLMDWKVGAIFMDAGTGKTRVAMEIIKCSSCDMVVWIAPLRTIPNLKDEIGRWGGLGCSEHYFGIESIGQSDRIYMQVVNLLENNRSVFVVVDESLKIKNMEAKRTKRLLVLSKMVEFKLILNGTPLSRNLLDLWAQMEFLHPRILNMDFCTFKNTFCDYTTITKTQGRKRITREFINGYENIDYLYSLIGHYVYRCDLKLNVAQQYQVIRYTVGEREKELYDEIKEKFLDDETLEFRNNNIFLEMTQKMQHAYCCTQDKFNKLDVLFSTIPQEETIIFCKYVDSRHECENRYRKSKVLSYQKEAFGLNLQKYRYTVYFDKIWDYALRVQSSRRTYRTGQTFDCLYYDLTGNVGLEMLIDRNIEKKISMTEYFKRKTKEEIKEDL</sequence>
<protein>
    <submittedName>
        <fullName evidence="2">Protein, SNF2 family</fullName>
    </submittedName>
</protein>
<name>A0A069QPF8_HOYLO</name>
<evidence type="ECO:0000259" key="1">
    <source>
        <dbReference type="Pfam" id="PF00176"/>
    </source>
</evidence>
<organism evidence="2 3">
    <name type="scientific">Hoylesella loescheii DSM 19665 = JCM 12249 = ATCC 15930</name>
    <dbReference type="NCBI Taxonomy" id="1122985"/>
    <lineage>
        <taxon>Bacteria</taxon>
        <taxon>Pseudomonadati</taxon>
        <taxon>Bacteroidota</taxon>
        <taxon>Bacteroidia</taxon>
        <taxon>Bacteroidales</taxon>
        <taxon>Prevotellaceae</taxon>
        <taxon>Hoylesella</taxon>
    </lineage>
</organism>
<dbReference type="InterPro" id="IPR038718">
    <property type="entry name" value="SNF2-like_sf"/>
</dbReference>